<reference evidence="4 5" key="1">
    <citation type="submission" date="2019-08" db="EMBL/GenBank/DDBJ databases">
        <title>Five species of Acinetobacter isolated from floral nectar and animal pollinators.</title>
        <authorList>
            <person name="Hendry T.A."/>
        </authorList>
    </citation>
    <scope>NUCLEOTIDE SEQUENCE [LARGE SCALE GENOMIC DNA]</scope>
    <source>
        <strain evidence="4 5">MD18.27</strain>
    </source>
</reference>
<dbReference type="Pfam" id="PF13550">
    <property type="entry name" value="Phage-tail_3"/>
    <property type="match status" value="1"/>
</dbReference>
<dbReference type="Proteomes" id="UP001339883">
    <property type="component" value="Unassembled WGS sequence"/>
</dbReference>
<evidence type="ECO:0000256" key="1">
    <source>
        <dbReference type="SAM" id="MobiDB-lite"/>
    </source>
</evidence>
<dbReference type="PANTHER" id="PTHR36251:SF2">
    <property type="entry name" value="GIFSY-2 PROPHAGE HOST SPECIFICITY PROTEIN J, PHAGE LAMBDA"/>
    <property type="match status" value="1"/>
</dbReference>
<comment type="caution">
    <text evidence="4">The sequence shown here is derived from an EMBL/GenBank/DDBJ whole genome shotgun (WGS) entry which is preliminary data.</text>
</comment>
<dbReference type="RefSeq" id="WP_325774210.1">
    <property type="nucleotide sequence ID" value="NZ_VTDN01000001.1"/>
</dbReference>
<dbReference type="InterPro" id="IPR032876">
    <property type="entry name" value="J_dom"/>
</dbReference>
<evidence type="ECO:0000313" key="4">
    <source>
        <dbReference type="EMBL" id="MEB5475549.1"/>
    </source>
</evidence>
<evidence type="ECO:0000259" key="3">
    <source>
        <dbReference type="Pfam" id="PF24801"/>
    </source>
</evidence>
<keyword evidence="5" id="KW-1185">Reference proteome</keyword>
<accession>A0ABU6DR28</accession>
<feature type="domain" description="Tip attachment protein J" evidence="2">
    <location>
        <begin position="337"/>
        <end position="502"/>
    </location>
</feature>
<dbReference type="EMBL" id="VTDN01000001">
    <property type="protein sequence ID" value="MEB5475549.1"/>
    <property type="molecule type" value="Genomic_DNA"/>
</dbReference>
<dbReference type="Pfam" id="PF24801">
    <property type="entry name" value="FNIII-A_GpJ"/>
    <property type="match status" value="1"/>
</dbReference>
<dbReference type="InterPro" id="IPR055385">
    <property type="entry name" value="GpJ_HDII-ins2"/>
</dbReference>
<dbReference type="PANTHER" id="PTHR36251">
    <property type="entry name" value="FELS-1 PROPHAGE HOST SPECIFICITY PROTEIN-RELATED"/>
    <property type="match status" value="1"/>
</dbReference>
<protein>
    <submittedName>
        <fullName evidence="4">Phage tail protein</fullName>
    </submittedName>
</protein>
<dbReference type="InterPro" id="IPR053171">
    <property type="entry name" value="Viral_Tip_Attach_Protein"/>
</dbReference>
<feature type="domain" description="Tip attachment protein J HDII-ins2" evidence="3">
    <location>
        <begin position="89"/>
        <end position="215"/>
    </location>
</feature>
<evidence type="ECO:0000259" key="2">
    <source>
        <dbReference type="Pfam" id="PF13550"/>
    </source>
</evidence>
<sequence>MKVQGAKAGSGSSRQAVVADDSAQSKTYMKELFGMSEGEIEGLANGLQSVFLSDTPLQDSNGNNNFKEVTVSFRPGTNDQTYIEGFPEVSNEIDAGVELKTNPWVCSITNLDINAVRIRLRFGALRTTNSGNGDVTGVTIQYAIDVSTDGGAYVEMVNAKISDKTSDNYERPHRIDLPQASSGWNIRVRRLTPPANSDYVTDKMYVASYAEVIDAKLRYPNTALLGVQYDAQNFSGVAQVSAEMKGIKIRVPSNYDPVARTYVGVWDGSFKRAYSNNPAWIYFDLCTAKRYGLGDRITDSMLDKASLYRLGQYCDGMVSDGQGGQEPRFTCNVYIQSAEDAYSILSKLAGVFRAISYWDGNEIMCDGDMPQDVFFNYTNANVIDGHFERSGTPYRDRHNVAKVAWSNPQNRYKTEYEIIRDEQAISKQRVINVVEVDAWGCTSRGQAQRAGHWALKSEQLETQTIHFKVGLDGHIPLPGKVISVADNNYAGRFIGGRIKAISEDLKTITLDREVTAINGDKFLVNSEQGQATTRYIANVNGAVITLTQPFDKGSIAVQNVWTIDSSILATQKFRVLSVKQDEEHQFSISALEYKYEKYDAIDRGAYIDNTAPISVVSPSTQASVRNVTISSYDQVQQGINVATMIIAWDKADYAVKYLVEWKKDDGSWIKMPLTGNTSVEVPGVYAGSYMARITAYSAFENASLPTTSSLTALSGKQGKPPKLAYLQATGTMFGMKVQWGFPNVGALDTAYTEIEYSTTSNGANGEVLGSYAYPTTMMQQQGLSGNLTLWYRGRLIDRIGNKGDWSDWVSGTSTAQTTDILDALSGQITRSQLDKDLKSQIDKIDTIAGLDGDVGNIINKVNEVQQTADSALSKAQQEAQDRATAVQGLQDSLDQEGKQRTTAISTLNDGLTEEQSARKNADESILNTVETYKTSTDKSLASAQTSIDLVTTAQTATAKKLDGVYAKVTPITADSTTLTADSMSNEASSWTVQSAIADGDNALGQRIDITQASVADNKALIQSEQTARANADSALATRIDTVTASTASNASLIQQEAKARSDADTTLTQQINTAQSTADNAKALITSESTTRANADTALGQRIDTISAKADGNASAIVQEQNARADADTANAKALSDYKSQNDKSVAGATLSIDTLTTQQKAQSEKLDGVYAKVTPITADSTELTADSMSNQASSWTIQSAQADGDSALGQRIDVTQASVANNAALIQAEQTARANADSALSQQITTLQAQVGTDLQKSIAAIKQEVSTVASSTSATAQSVNTLQTTVNGNTASIQSQQSSIDGLTARASLKLESGNVIGGVAIENNSKTVDAIWRVNSFAIAPPATADNQTPAYMFVYQSTPTTLPNGTVIPAGLKLDSAYIGQLDASKINVQKLSALSADLGTFTTSNDKGTMTIEGTKVEVKDTNGVVRVKMGIW</sequence>
<proteinExistence type="predicted"/>
<organism evidence="4 5">
    <name type="scientific">Acinetobacter pollinis</name>
    <dbReference type="NCBI Taxonomy" id="2605270"/>
    <lineage>
        <taxon>Bacteria</taxon>
        <taxon>Pseudomonadati</taxon>
        <taxon>Pseudomonadota</taxon>
        <taxon>Gammaproteobacteria</taxon>
        <taxon>Moraxellales</taxon>
        <taxon>Moraxellaceae</taxon>
        <taxon>Acinetobacter</taxon>
    </lineage>
</organism>
<gene>
    <name evidence="4" type="ORF">I2F25_00530</name>
</gene>
<evidence type="ECO:0000313" key="5">
    <source>
        <dbReference type="Proteomes" id="UP001339883"/>
    </source>
</evidence>
<name>A0ABU6DR28_9GAMM</name>
<feature type="region of interest" description="Disordered" evidence="1">
    <location>
        <begin position="1"/>
        <end position="20"/>
    </location>
</feature>